<gene>
    <name evidence="2" type="ORF">ACFOW1_01795</name>
</gene>
<dbReference type="Proteomes" id="UP001595906">
    <property type="component" value="Unassembled WGS sequence"/>
</dbReference>
<reference evidence="3" key="1">
    <citation type="journal article" date="2019" name="Int. J. Syst. Evol. Microbiol.">
        <title>The Global Catalogue of Microorganisms (GCM) 10K type strain sequencing project: providing services to taxonomists for standard genome sequencing and annotation.</title>
        <authorList>
            <consortium name="The Broad Institute Genomics Platform"/>
            <consortium name="The Broad Institute Genome Sequencing Center for Infectious Disease"/>
            <person name="Wu L."/>
            <person name="Ma J."/>
        </authorList>
    </citation>
    <scope>NUCLEOTIDE SEQUENCE [LARGE SCALE GENOMIC DNA]</scope>
    <source>
        <strain evidence="3">CECT 8010</strain>
    </source>
</reference>
<evidence type="ECO:0000256" key="1">
    <source>
        <dbReference type="SAM" id="Phobius"/>
    </source>
</evidence>
<accession>A0ABV8PV30</accession>
<organism evidence="2 3">
    <name type="scientific">Parasediminibacterium paludis</name>
    <dbReference type="NCBI Taxonomy" id="908966"/>
    <lineage>
        <taxon>Bacteria</taxon>
        <taxon>Pseudomonadati</taxon>
        <taxon>Bacteroidota</taxon>
        <taxon>Chitinophagia</taxon>
        <taxon>Chitinophagales</taxon>
        <taxon>Chitinophagaceae</taxon>
        <taxon>Parasediminibacterium</taxon>
    </lineage>
</organism>
<comment type="caution">
    <text evidence="2">The sequence shown here is derived from an EMBL/GenBank/DDBJ whole genome shotgun (WGS) entry which is preliminary data.</text>
</comment>
<keyword evidence="1" id="KW-0472">Membrane</keyword>
<sequence length="60" mass="7184">METKQSTAKYWVYFFIWLAIMIVMLYDVNGFTRKFFWLALPGVFTYFVKAMDLIDENTPA</sequence>
<name>A0ABV8PV30_9BACT</name>
<keyword evidence="1" id="KW-0812">Transmembrane</keyword>
<proteinExistence type="predicted"/>
<evidence type="ECO:0000313" key="2">
    <source>
        <dbReference type="EMBL" id="MFC4230605.1"/>
    </source>
</evidence>
<dbReference type="RefSeq" id="WP_379011882.1">
    <property type="nucleotide sequence ID" value="NZ_JBHSDC010000002.1"/>
</dbReference>
<keyword evidence="3" id="KW-1185">Reference proteome</keyword>
<feature type="transmembrane region" description="Helical" evidence="1">
    <location>
        <begin position="12"/>
        <end position="29"/>
    </location>
</feature>
<keyword evidence="1" id="KW-1133">Transmembrane helix</keyword>
<evidence type="ECO:0000313" key="3">
    <source>
        <dbReference type="Proteomes" id="UP001595906"/>
    </source>
</evidence>
<feature type="transmembrane region" description="Helical" evidence="1">
    <location>
        <begin position="35"/>
        <end position="54"/>
    </location>
</feature>
<protein>
    <submittedName>
        <fullName evidence="2">Uncharacterized protein</fullName>
    </submittedName>
</protein>
<dbReference type="EMBL" id="JBHSDC010000002">
    <property type="protein sequence ID" value="MFC4230605.1"/>
    <property type="molecule type" value="Genomic_DNA"/>
</dbReference>